<accession>A0A6G4VEC7</accession>
<dbReference type="AlphaFoldDB" id="A0A6G4VEC7"/>
<dbReference type="RefSeq" id="WP_165264574.1">
    <property type="nucleotide sequence ID" value="NZ_JAAKZY010000130.1"/>
</dbReference>
<name>A0A6G4VEC7_9ACTN</name>
<dbReference type="InterPro" id="IPR004981">
    <property type="entry name" value="Trp_2_3_dOase"/>
</dbReference>
<dbReference type="SUPFAM" id="SSF140959">
    <property type="entry name" value="Indolic compounds 2,3-dioxygenase-like"/>
    <property type="match status" value="1"/>
</dbReference>
<dbReference type="PANTHER" id="PTHR10138:SF0">
    <property type="entry name" value="TRYPTOPHAN 2,3-DIOXYGENASE"/>
    <property type="match status" value="1"/>
</dbReference>
<dbReference type="Pfam" id="PF03301">
    <property type="entry name" value="Trp_dioxygenase"/>
    <property type="match status" value="1"/>
</dbReference>
<dbReference type="GO" id="GO:0019442">
    <property type="term" value="P:L-tryptophan catabolic process to acetyl-CoA"/>
    <property type="evidence" value="ECO:0007669"/>
    <property type="project" value="TreeGrafter"/>
</dbReference>
<keyword evidence="3" id="KW-1185">Reference proteome</keyword>
<comment type="caution">
    <text evidence="2">The sequence shown here is derived from an EMBL/GenBank/DDBJ whole genome shotgun (WGS) entry which is preliminary data.</text>
</comment>
<dbReference type="InterPro" id="IPR037217">
    <property type="entry name" value="Trp/Indoleamine_2_3_dOase-like"/>
</dbReference>
<dbReference type="Gene3D" id="1.20.58.480">
    <property type="match status" value="2"/>
</dbReference>
<dbReference type="GO" id="GO:0004833">
    <property type="term" value="F:L-tryptophan 2,3-dioxygenase activity"/>
    <property type="evidence" value="ECO:0007669"/>
    <property type="project" value="InterPro"/>
</dbReference>
<dbReference type="EMBL" id="JAAKZY010000130">
    <property type="protein sequence ID" value="NGO12180.1"/>
    <property type="molecule type" value="Genomic_DNA"/>
</dbReference>
<gene>
    <name evidence="2" type="ORF">G5C60_32390</name>
</gene>
<protein>
    <recommendedName>
        <fullName evidence="4">Tryptophan 2,3-dioxygenase</fullName>
    </recommendedName>
</protein>
<dbReference type="GO" id="GO:0019441">
    <property type="term" value="P:L-tryptophan catabolic process to kynurenine"/>
    <property type="evidence" value="ECO:0007669"/>
    <property type="project" value="InterPro"/>
</dbReference>
<organism evidence="2 3">
    <name type="scientific">Streptomyces scabichelini</name>
    <dbReference type="NCBI Taxonomy" id="2711217"/>
    <lineage>
        <taxon>Bacteria</taxon>
        <taxon>Bacillati</taxon>
        <taxon>Actinomycetota</taxon>
        <taxon>Actinomycetes</taxon>
        <taxon>Kitasatosporales</taxon>
        <taxon>Streptomycetaceae</taxon>
        <taxon>Streptomyces</taxon>
    </lineage>
</organism>
<evidence type="ECO:0000256" key="1">
    <source>
        <dbReference type="SAM" id="MobiDB-lite"/>
    </source>
</evidence>
<proteinExistence type="predicted"/>
<evidence type="ECO:0008006" key="4">
    <source>
        <dbReference type="Google" id="ProtNLM"/>
    </source>
</evidence>
<feature type="region of interest" description="Disordered" evidence="1">
    <location>
        <begin position="184"/>
        <end position="207"/>
    </location>
</feature>
<dbReference type="PANTHER" id="PTHR10138">
    <property type="entry name" value="TRYPTOPHAN 2,3-DIOXYGENASE"/>
    <property type="match status" value="1"/>
</dbReference>
<dbReference type="GO" id="GO:0046872">
    <property type="term" value="F:metal ion binding"/>
    <property type="evidence" value="ECO:0007669"/>
    <property type="project" value="InterPro"/>
</dbReference>
<dbReference type="Proteomes" id="UP000472335">
    <property type="component" value="Unassembled WGS sequence"/>
</dbReference>
<reference evidence="2 3" key="1">
    <citation type="submission" date="2020-02" db="EMBL/GenBank/DDBJ databases">
        <title>Whole-genome analyses of novel actinobacteria.</title>
        <authorList>
            <person name="Sahin N."/>
            <person name="Gencbay T."/>
        </authorList>
    </citation>
    <scope>NUCLEOTIDE SEQUENCE [LARGE SCALE GENOMIC DNA]</scope>
    <source>
        <strain evidence="2 3">HC44</strain>
    </source>
</reference>
<dbReference type="GO" id="GO:0020037">
    <property type="term" value="F:heme binding"/>
    <property type="evidence" value="ECO:0007669"/>
    <property type="project" value="InterPro"/>
</dbReference>
<evidence type="ECO:0000313" key="3">
    <source>
        <dbReference type="Proteomes" id="UP000472335"/>
    </source>
</evidence>
<sequence>MTATTYATYLHLDELLSLQRPLTPVEQQDLSDSERLFIVVHQASETLLSQVLVDLRHIEANRCGQRCFAHRVERATWLIDGLEGQLTLLRHALRQEDFLRFRERLGSASGLQSEQFRQLFALIERLTTADDVHRPVNPRHFDRLSGAVRRWRQTHLELVEYMIGDQPGTGDTSGIRFLRSRLNGSSREQDETAAHATATVAELRPRS</sequence>
<evidence type="ECO:0000313" key="2">
    <source>
        <dbReference type="EMBL" id="NGO12180.1"/>
    </source>
</evidence>